<gene>
    <name evidence="1" type="ORF">EVAR_51925_1</name>
</gene>
<organism evidence="1 2">
    <name type="scientific">Eumeta variegata</name>
    <name type="common">Bagworm moth</name>
    <name type="synonym">Eumeta japonica</name>
    <dbReference type="NCBI Taxonomy" id="151549"/>
    <lineage>
        <taxon>Eukaryota</taxon>
        <taxon>Metazoa</taxon>
        <taxon>Ecdysozoa</taxon>
        <taxon>Arthropoda</taxon>
        <taxon>Hexapoda</taxon>
        <taxon>Insecta</taxon>
        <taxon>Pterygota</taxon>
        <taxon>Neoptera</taxon>
        <taxon>Endopterygota</taxon>
        <taxon>Lepidoptera</taxon>
        <taxon>Glossata</taxon>
        <taxon>Ditrysia</taxon>
        <taxon>Tineoidea</taxon>
        <taxon>Psychidae</taxon>
        <taxon>Oiketicinae</taxon>
        <taxon>Eumeta</taxon>
    </lineage>
</organism>
<evidence type="ECO:0000313" key="1">
    <source>
        <dbReference type="EMBL" id="GBP62679.1"/>
    </source>
</evidence>
<comment type="caution">
    <text evidence="1">The sequence shown here is derived from an EMBL/GenBank/DDBJ whole genome shotgun (WGS) entry which is preliminary data.</text>
</comment>
<dbReference type="AlphaFoldDB" id="A0A4C1XK48"/>
<sequence length="170" mass="19327">MPRPIHHHHHFRPNLQPVEKTERDKFSYIKGSVCEECRCCSGLGVMGLYNQLVSVQPLTRNYSQDSPAQLRPSLTRRFLVHFGLLDEKKTFSIVKCLFASCPHSVHPQIEKMAHAHFVWPKYSSRVSDSDGSFRFDVNATSDSVPTIVSDSDFGSDFDSVTHSWCRSVTV</sequence>
<name>A0A4C1XK48_EUMVA</name>
<accession>A0A4C1XK48</accession>
<dbReference type="EMBL" id="BGZK01000846">
    <property type="protein sequence ID" value="GBP62679.1"/>
    <property type="molecule type" value="Genomic_DNA"/>
</dbReference>
<proteinExistence type="predicted"/>
<keyword evidence="2" id="KW-1185">Reference proteome</keyword>
<protein>
    <submittedName>
        <fullName evidence="1">Uncharacterized protein</fullName>
    </submittedName>
</protein>
<evidence type="ECO:0000313" key="2">
    <source>
        <dbReference type="Proteomes" id="UP000299102"/>
    </source>
</evidence>
<reference evidence="1 2" key="1">
    <citation type="journal article" date="2019" name="Commun. Biol.">
        <title>The bagworm genome reveals a unique fibroin gene that provides high tensile strength.</title>
        <authorList>
            <person name="Kono N."/>
            <person name="Nakamura H."/>
            <person name="Ohtoshi R."/>
            <person name="Tomita M."/>
            <person name="Numata K."/>
            <person name="Arakawa K."/>
        </authorList>
    </citation>
    <scope>NUCLEOTIDE SEQUENCE [LARGE SCALE GENOMIC DNA]</scope>
</reference>
<dbReference type="Proteomes" id="UP000299102">
    <property type="component" value="Unassembled WGS sequence"/>
</dbReference>